<name>A0A8H5BGA9_9AGAR</name>
<dbReference type="InterPro" id="IPR027417">
    <property type="entry name" value="P-loop_NTPase"/>
</dbReference>
<dbReference type="Pfam" id="PF24883">
    <property type="entry name" value="NPHP3_N"/>
    <property type="match status" value="1"/>
</dbReference>
<dbReference type="InterPro" id="IPR056884">
    <property type="entry name" value="NPHP3-like_N"/>
</dbReference>
<proteinExistence type="predicted"/>
<organism evidence="3 4">
    <name type="scientific">Psilocybe cf. subviscida</name>
    <dbReference type="NCBI Taxonomy" id="2480587"/>
    <lineage>
        <taxon>Eukaryota</taxon>
        <taxon>Fungi</taxon>
        <taxon>Dikarya</taxon>
        <taxon>Basidiomycota</taxon>
        <taxon>Agaricomycotina</taxon>
        <taxon>Agaricomycetes</taxon>
        <taxon>Agaricomycetidae</taxon>
        <taxon>Agaricales</taxon>
        <taxon>Agaricineae</taxon>
        <taxon>Strophariaceae</taxon>
        <taxon>Psilocybe</taxon>
    </lineage>
</organism>
<dbReference type="AlphaFoldDB" id="A0A8H5BGA9"/>
<comment type="caution">
    <text evidence="3">The sequence shown here is derived from an EMBL/GenBank/DDBJ whole genome shotgun (WGS) entry which is preliminary data.</text>
</comment>
<dbReference type="PANTHER" id="PTHR10039">
    <property type="entry name" value="AMELOGENIN"/>
    <property type="match status" value="1"/>
</dbReference>
<keyword evidence="4" id="KW-1185">Reference proteome</keyword>
<protein>
    <recommendedName>
        <fullName evidence="2">Nephrocystin 3-like N-terminal domain-containing protein</fullName>
    </recommendedName>
</protein>
<dbReference type="SUPFAM" id="SSF52540">
    <property type="entry name" value="P-loop containing nucleoside triphosphate hydrolases"/>
    <property type="match status" value="1"/>
</dbReference>
<evidence type="ECO:0000313" key="3">
    <source>
        <dbReference type="EMBL" id="KAF5322850.1"/>
    </source>
</evidence>
<feature type="domain" description="Nephrocystin 3-like N-terminal" evidence="2">
    <location>
        <begin position="88"/>
        <end position="242"/>
    </location>
</feature>
<evidence type="ECO:0000313" key="4">
    <source>
        <dbReference type="Proteomes" id="UP000567179"/>
    </source>
</evidence>
<dbReference type="OrthoDB" id="20872at2759"/>
<dbReference type="Proteomes" id="UP000567179">
    <property type="component" value="Unassembled WGS sequence"/>
</dbReference>
<reference evidence="3 4" key="1">
    <citation type="journal article" date="2020" name="ISME J.">
        <title>Uncovering the hidden diversity of litter-decomposition mechanisms in mushroom-forming fungi.</title>
        <authorList>
            <person name="Floudas D."/>
            <person name="Bentzer J."/>
            <person name="Ahren D."/>
            <person name="Johansson T."/>
            <person name="Persson P."/>
            <person name="Tunlid A."/>
        </authorList>
    </citation>
    <scope>NUCLEOTIDE SEQUENCE [LARGE SCALE GENOMIC DNA]</scope>
    <source>
        <strain evidence="3 4">CBS 101986</strain>
    </source>
</reference>
<evidence type="ECO:0000256" key="1">
    <source>
        <dbReference type="ARBA" id="ARBA00022737"/>
    </source>
</evidence>
<sequence length="808" mass="90617">MAFFHGATNTAILGGTQVAAGPGSTLTITQGGYAGGSSAFKDLSAAAAHTALHDSAARFDAPRCHRNTRAKYLDKLELWTLGQGELKGKRLIWLNGGPGAGKSAIIQSLVERCAQHATILGTFFFARADSSRNYAEVLIPTLAYQLARTFPAAMVVLEPIIMHDPLIFKASLRTQAYTLLVRPFLYLIDVAVLENTSSSPRVFIVDGLDECSDSQKQALIISVVASVLHDYHIPVCFLLASRAETAISLAFQRQKGLHSTLASLSLDNDSDAWSDIRQFIEDSFLDIVDTHPLRHHITLPWPEPFSIGELARKASGHFIYAAVAMRTGSIPYREPFAELDALYLHLLRSARYTSQALGILRHCILTNFEPSVAAICCLYDTTPDDVALFLSDIPSLAILSPNGEAELSVNVKHASLRDFLTDEKRSHEFYISDTEYNASFLVRYFQLLDEGAKAPISSLFTTGGWIGATRNFIAVLCLTITHSQETEVLRRMISGHSAQDIWKFCAEGFESDTEMSKAVIRRTTIASVSRYIHAIRDSIVNIDNALYIHQFRIYIHLLLDHLSPLIQTKPQYRIIPALMFSSSRSGLIFVQNLIYHLGRQFNIAIDYSLAFVYLRRDPLGAIDSRSFEALRSLPQTRLSWSSDLTIAMKLVLRQLVSLSWTLELVCINPHRGWLQRNKPWKQISVGSPKLSSKFYSFLRTLPKPPRYSSREHLSFMRHGYSRASQRKISGRRTRCFLLLKAVIFYLHKSDCIREVVKLARRSLPKAAMWVPKLLGKARTQMDSYVLRWDESVDGALELVRSLSINDMD</sequence>
<accession>A0A8H5BGA9</accession>
<dbReference type="EMBL" id="JAACJJ010000028">
    <property type="protein sequence ID" value="KAF5322850.1"/>
    <property type="molecule type" value="Genomic_DNA"/>
</dbReference>
<gene>
    <name evidence="3" type="ORF">D9619_002296</name>
</gene>
<evidence type="ECO:0000259" key="2">
    <source>
        <dbReference type="Pfam" id="PF24883"/>
    </source>
</evidence>
<dbReference type="PANTHER" id="PTHR10039:SF14">
    <property type="entry name" value="NACHT DOMAIN-CONTAINING PROTEIN"/>
    <property type="match status" value="1"/>
</dbReference>
<keyword evidence="1" id="KW-0677">Repeat</keyword>
<dbReference type="Gene3D" id="3.40.50.300">
    <property type="entry name" value="P-loop containing nucleotide triphosphate hydrolases"/>
    <property type="match status" value="1"/>
</dbReference>